<evidence type="ECO:0000256" key="1">
    <source>
        <dbReference type="SAM" id="SignalP"/>
    </source>
</evidence>
<dbReference type="AlphaFoldDB" id="A0A2T0AA56"/>
<dbReference type="EMBL" id="LCTV02000005">
    <property type="protein sequence ID" value="PRQ74891.1"/>
    <property type="molecule type" value="Genomic_DNA"/>
</dbReference>
<protein>
    <submittedName>
        <fullName evidence="2">Uncharacterized protein</fullName>
    </submittedName>
</protein>
<proteinExistence type="predicted"/>
<gene>
    <name evidence="2" type="ORF">AAT19DRAFT_13913</name>
</gene>
<reference evidence="2 3" key="1">
    <citation type="journal article" date="2018" name="Elife">
        <title>Functional genomics of lipid metabolism in the oleaginous yeast Rhodosporidium toruloides.</title>
        <authorList>
            <person name="Coradetti S.T."/>
            <person name="Pinel D."/>
            <person name="Geiselman G."/>
            <person name="Ito M."/>
            <person name="Mondo S."/>
            <person name="Reilly M.C."/>
            <person name="Cheng Y.F."/>
            <person name="Bauer S."/>
            <person name="Grigoriev I."/>
            <person name="Gladden J.M."/>
            <person name="Simmons B.A."/>
            <person name="Brem R."/>
            <person name="Arkin A.P."/>
            <person name="Skerker J.M."/>
        </authorList>
    </citation>
    <scope>NUCLEOTIDE SEQUENCE [LARGE SCALE GENOMIC DNA]</scope>
    <source>
        <strain evidence="2 3">NBRC 0880</strain>
    </source>
</reference>
<feature type="chain" id="PRO_5015450146" evidence="1">
    <location>
        <begin position="21"/>
        <end position="256"/>
    </location>
</feature>
<keyword evidence="1" id="KW-0732">Signal</keyword>
<evidence type="ECO:0000313" key="3">
    <source>
        <dbReference type="Proteomes" id="UP000239560"/>
    </source>
</evidence>
<accession>A0A2T0AA56</accession>
<dbReference type="InterPro" id="IPR036908">
    <property type="entry name" value="RlpA-like_sf"/>
</dbReference>
<dbReference type="OrthoDB" id="623670at2759"/>
<sequence>MLASLFVPVLALTAPLVAFAAPVSPASSLEERAVYKYCADVSVCGDSKIVENSHHYCHKNVCDWACNDGYYRKDNKCWWSGSSSSSSSSGSTSSSSSSTTEFVSTNNNVLAASGVTKFTGTNTGAIASWFRTNSAQDSTNGNSWCWFPYNDNTPGIAISLNTMMSDANWDATAARQKYCGLEVVVTTPSGHSETLYVTDAFDDAWVRTPTSIDVVFNAFQKLWGGYTDNKNDVIQNVQWKFTGRRSEQYKYAGAGN</sequence>
<feature type="signal peptide" evidence="1">
    <location>
        <begin position="1"/>
        <end position="20"/>
    </location>
</feature>
<evidence type="ECO:0000313" key="2">
    <source>
        <dbReference type="EMBL" id="PRQ74891.1"/>
    </source>
</evidence>
<dbReference type="Gene3D" id="2.40.40.10">
    <property type="entry name" value="RlpA-like domain"/>
    <property type="match status" value="1"/>
</dbReference>
<dbReference type="Proteomes" id="UP000239560">
    <property type="component" value="Unassembled WGS sequence"/>
</dbReference>
<organism evidence="2 3">
    <name type="scientific">Rhodotorula toruloides</name>
    <name type="common">Yeast</name>
    <name type="synonym">Rhodosporidium toruloides</name>
    <dbReference type="NCBI Taxonomy" id="5286"/>
    <lineage>
        <taxon>Eukaryota</taxon>
        <taxon>Fungi</taxon>
        <taxon>Dikarya</taxon>
        <taxon>Basidiomycota</taxon>
        <taxon>Pucciniomycotina</taxon>
        <taxon>Microbotryomycetes</taxon>
        <taxon>Sporidiobolales</taxon>
        <taxon>Sporidiobolaceae</taxon>
        <taxon>Rhodotorula</taxon>
    </lineage>
</organism>
<comment type="caution">
    <text evidence="2">The sequence shown here is derived from an EMBL/GenBank/DDBJ whole genome shotgun (WGS) entry which is preliminary data.</text>
</comment>
<name>A0A2T0AA56_RHOTO</name>